<organism evidence="1 2">
    <name type="scientific">Imbroritus primus</name>
    <dbReference type="NCBI Taxonomy" id="3058603"/>
    <lineage>
        <taxon>Bacteria</taxon>
        <taxon>Pseudomonadati</taxon>
        <taxon>Pseudomonadota</taxon>
        <taxon>Betaproteobacteria</taxon>
        <taxon>Burkholderiales</taxon>
        <taxon>Burkholderiaceae</taxon>
        <taxon>Imbroritus</taxon>
    </lineage>
</organism>
<proteinExistence type="predicted"/>
<keyword evidence="2" id="KW-1185">Reference proteome</keyword>
<protein>
    <submittedName>
        <fullName evidence="1">ABC transporter ATP-binding protein</fullName>
    </submittedName>
</protein>
<dbReference type="EMBL" id="AKCV02000015">
    <property type="protein sequence ID" value="TMS58738.1"/>
    <property type="molecule type" value="Genomic_DNA"/>
</dbReference>
<sequence length="272" mass="30408">MSQITFEQVRRIFRRGDETFMALRDVSFEVREKEFVAIVGPSGCGKTTLLRMAAGLEFPSSGAVKVGGKPVKGPGPERAVVFQQFALFPWKTVRENIAFGLKCQGADAARQQDAVTRYLRLMGLEGYENAFPHQLSGGMQQRVAIARSYALDPDVLLMDEPFGALDAQTRVVMQEELVRLARVNPRTVLFITHSVEEAVYLADRVVVLSGRPGHVQEIIDVATVRKQDAWDSCEHIEEVMDLESFVHLRTRIWRLLRELEQGAPRTPAAAVA</sequence>
<dbReference type="Proteomes" id="UP000004277">
    <property type="component" value="Unassembled WGS sequence"/>
</dbReference>
<evidence type="ECO:0000313" key="2">
    <source>
        <dbReference type="Proteomes" id="UP000004277"/>
    </source>
</evidence>
<keyword evidence="1" id="KW-0067">ATP-binding</keyword>
<gene>
    <name evidence="1" type="ORF">MW7_008530</name>
</gene>
<keyword evidence="1" id="KW-0547">Nucleotide-binding</keyword>
<accession>A0ACD3SRC4</accession>
<evidence type="ECO:0000313" key="1">
    <source>
        <dbReference type="EMBL" id="TMS58738.1"/>
    </source>
</evidence>
<name>A0ACD3SRC4_9BURK</name>
<reference evidence="1" key="1">
    <citation type="submission" date="2019-05" db="EMBL/GenBank/DDBJ databases">
        <title>Revised genome assembly of Burkholderiaceae (previously Ralstonia) sp. PBA.</title>
        <authorList>
            <person name="Gan H.M."/>
        </authorList>
    </citation>
    <scope>NUCLEOTIDE SEQUENCE</scope>
    <source>
        <strain evidence="1">PBA</strain>
    </source>
</reference>
<comment type="caution">
    <text evidence="1">The sequence shown here is derived from an EMBL/GenBank/DDBJ whole genome shotgun (WGS) entry which is preliminary data.</text>
</comment>